<dbReference type="PROSITE" id="PS00107">
    <property type="entry name" value="PROTEIN_KINASE_ATP"/>
    <property type="match status" value="1"/>
</dbReference>
<dbReference type="Gene3D" id="1.10.510.10">
    <property type="entry name" value="Transferase(Phosphotransferase) domain 1"/>
    <property type="match status" value="1"/>
</dbReference>
<dbReference type="GO" id="GO:0006796">
    <property type="term" value="P:phosphate-containing compound metabolic process"/>
    <property type="evidence" value="ECO:0007669"/>
    <property type="project" value="UniProtKB-ARBA"/>
</dbReference>
<evidence type="ECO:0000313" key="13">
    <source>
        <dbReference type="Proteomes" id="UP000423396"/>
    </source>
</evidence>
<dbReference type="GO" id="GO:0005737">
    <property type="term" value="C:cytoplasm"/>
    <property type="evidence" value="ECO:0007669"/>
    <property type="project" value="TreeGrafter"/>
</dbReference>
<dbReference type="PROSITE" id="PS50011">
    <property type="entry name" value="PROTEIN_KINASE_DOM"/>
    <property type="match status" value="1"/>
</dbReference>
<gene>
    <name evidence="12" type="ORF">D1868_03540</name>
</gene>
<name>A0A650CMZ2_9CREN</name>
<keyword evidence="3" id="KW-0808">Transferase</keyword>
<dbReference type="InterPro" id="IPR011009">
    <property type="entry name" value="Kinase-like_dom_sf"/>
</dbReference>
<dbReference type="InterPro" id="IPR000719">
    <property type="entry name" value="Prot_kinase_dom"/>
</dbReference>
<evidence type="ECO:0000256" key="3">
    <source>
        <dbReference type="ARBA" id="ARBA00022679"/>
    </source>
</evidence>
<evidence type="ECO:0000256" key="6">
    <source>
        <dbReference type="ARBA" id="ARBA00022840"/>
    </source>
</evidence>
<dbReference type="GO" id="GO:0017148">
    <property type="term" value="P:negative regulation of translation"/>
    <property type="evidence" value="ECO:0007669"/>
    <property type="project" value="UniProtKB-KW"/>
</dbReference>
<dbReference type="GO" id="GO:0006950">
    <property type="term" value="P:response to stress"/>
    <property type="evidence" value="ECO:0007669"/>
    <property type="project" value="UniProtKB-ARBA"/>
</dbReference>
<comment type="catalytic activity">
    <reaction evidence="10">
        <text>L-seryl-[protein] + ATP = O-phospho-L-seryl-[protein] + ADP + H(+)</text>
        <dbReference type="Rhea" id="RHEA:17989"/>
        <dbReference type="Rhea" id="RHEA-COMP:9863"/>
        <dbReference type="Rhea" id="RHEA-COMP:11604"/>
        <dbReference type="ChEBI" id="CHEBI:15378"/>
        <dbReference type="ChEBI" id="CHEBI:29999"/>
        <dbReference type="ChEBI" id="CHEBI:30616"/>
        <dbReference type="ChEBI" id="CHEBI:83421"/>
        <dbReference type="ChEBI" id="CHEBI:456216"/>
        <dbReference type="EC" id="2.7.11.1"/>
    </reaction>
    <physiologicalReaction direction="left-to-right" evidence="10">
        <dbReference type="Rhea" id="RHEA:17990"/>
    </physiologicalReaction>
</comment>
<dbReference type="GO" id="GO:0005524">
    <property type="term" value="F:ATP binding"/>
    <property type="evidence" value="ECO:0007669"/>
    <property type="project" value="UniProtKB-KW"/>
</dbReference>
<dbReference type="PANTHER" id="PTHR11042:SF160">
    <property type="entry name" value="EUKARYOTIC TRANSLATION INITIATION FACTOR 2-ALPHA KINASE 1"/>
    <property type="match status" value="1"/>
</dbReference>
<sequence>MAKYCKRCRVTLPDNYNTCPHCNSPLVPIPDFLAPFINLYKIPLRIKLLDGIIDDYTWGFTIYLTLYVNRPLTITGVQSLVNNIVTTDFSPNMLNIGINKVSISFRFPLPKTNVLPLRLYFSTGEYADLQIGVVTSSPASSQSSAPPKVQPYIKLPPLEKWDPKLWVGKSLGVYNVLSIIGEGGTSYILKGIYDNVPYAIKVLKLNSNTRGTTIVKGYYYDLQVEASNLIALSNSQYTVKIYAINVDQNSIKEILKGNTELYLRDPPRLIMEFMEGGTVMDLFNNPNVRYSSKWRKIVYSIIAESALALDHIHRQGYVHLDFKPQNIFLAKPVGKTGEEVYSRIKGMIKIGDLGSSTRTGGNIKQLTAEYAPPDQLQNAILGKGAETSMDIFALGIVSYVLLTGRNDRPDILSLNEGVDYYLKGDVGKALEKVKEAKNALCKWVISIPLIEKEIFHEIASMLSCEPNTRPKANEVYSTFSKFA</sequence>
<evidence type="ECO:0000256" key="9">
    <source>
        <dbReference type="ARBA" id="ARBA00048659"/>
    </source>
</evidence>
<evidence type="ECO:0000256" key="1">
    <source>
        <dbReference type="ARBA" id="ARBA00012513"/>
    </source>
</evidence>
<dbReference type="EMBL" id="CP045483">
    <property type="protein sequence ID" value="QGR19138.1"/>
    <property type="molecule type" value="Genomic_DNA"/>
</dbReference>
<dbReference type="KEGG" id="sazo:D1868_03540"/>
<dbReference type="InterPro" id="IPR050339">
    <property type="entry name" value="CC_SR_Kinase"/>
</dbReference>
<dbReference type="OrthoDB" id="41005at2157"/>
<proteinExistence type="inferred from homology"/>
<dbReference type="GeneID" id="42798115"/>
<evidence type="ECO:0000256" key="8">
    <source>
        <dbReference type="ARBA" id="ARBA00037982"/>
    </source>
</evidence>
<accession>A0A650CMZ2</accession>
<evidence type="ECO:0000313" key="12">
    <source>
        <dbReference type="EMBL" id="QGR19138.1"/>
    </source>
</evidence>
<evidence type="ECO:0000256" key="4">
    <source>
        <dbReference type="ARBA" id="ARBA00022741"/>
    </source>
</evidence>
<reference evidence="12 13" key="1">
    <citation type="submission" date="2019-10" db="EMBL/GenBank/DDBJ databases">
        <title>Genome Sequences from Six Type Strain Members of the Archaeal Family Sulfolobaceae: Acidianus ambivalens, Acidianus infernus, Metallosphaera prunae, Stygiolobus azoricus, Sulfolobus metallicus, and Sulfurisphaera ohwakuensis.</title>
        <authorList>
            <person name="Counts J.A."/>
            <person name="Kelly R.M."/>
        </authorList>
    </citation>
    <scope>NUCLEOTIDE SEQUENCE [LARGE SCALE GENOMIC DNA]</scope>
    <source>
        <strain evidence="12 13">FC6</strain>
    </source>
</reference>
<keyword evidence="7" id="KW-0652">Protein synthesis inhibitor</keyword>
<comment type="similarity">
    <text evidence="8">Belongs to the protein kinase superfamily. Ser/Thr protein kinase family. GCN2 subfamily.</text>
</comment>
<keyword evidence="5 12" id="KW-0418">Kinase</keyword>
<comment type="catalytic activity">
    <reaction evidence="9">
        <text>L-threonyl-[protein] + ATP = O-phospho-L-threonyl-[protein] + ADP + H(+)</text>
        <dbReference type="Rhea" id="RHEA:46608"/>
        <dbReference type="Rhea" id="RHEA-COMP:11060"/>
        <dbReference type="Rhea" id="RHEA-COMP:11605"/>
        <dbReference type="ChEBI" id="CHEBI:15378"/>
        <dbReference type="ChEBI" id="CHEBI:30013"/>
        <dbReference type="ChEBI" id="CHEBI:30616"/>
        <dbReference type="ChEBI" id="CHEBI:61977"/>
        <dbReference type="ChEBI" id="CHEBI:456216"/>
        <dbReference type="EC" id="2.7.11.1"/>
    </reaction>
    <physiologicalReaction direction="left-to-right" evidence="9">
        <dbReference type="Rhea" id="RHEA:46609"/>
    </physiologicalReaction>
</comment>
<dbReference type="Pfam" id="PF00069">
    <property type="entry name" value="Pkinase"/>
    <property type="match status" value="1"/>
</dbReference>
<evidence type="ECO:0000259" key="11">
    <source>
        <dbReference type="PROSITE" id="PS50011"/>
    </source>
</evidence>
<dbReference type="PROSITE" id="PS00108">
    <property type="entry name" value="PROTEIN_KINASE_ST"/>
    <property type="match status" value="1"/>
</dbReference>
<evidence type="ECO:0000256" key="5">
    <source>
        <dbReference type="ARBA" id="ARBA00022777"/>
    </source>
</evidence>
<organism evidence="12 13">
    <name type="scientific">Stygiolobus azoricus</name>
    <dbReference type="NCBI Taxonomy" id="41675"/>
    <lineage>
        <taxon>Archaea</taxon>
        <taxon>Thermoproteota</taxon>
        <taxon>Thermoprotei</taxon>
        <taxon>Sulfolobales</taxon>
        <taxon>Sulfolobaceae</taxon>
        <taxon>Stygiolobus</taxon>
    </lineage>
</organism>
<dbReference type="InterPro" id="IPR008271">
    <property type="entry name" value="Ser/Thr_kinase_AS"/>
</dbReference>
<dbReference type="Proteomes" id="UP000423396">
    <property type="component" value="Chromosome"/>
</dbReference>
<dbReference type="RefSeq" id="WP_156005609.1">
    <property type="nucleotide sequence ID" value="NZ_CP045483.1"/>
</dbReference>
<keyword evidence="6" id="KW-0067">ATP-binding</keyword>
<evidence type="ECO:0000256" key="7">
    <source>
        <dbReference type="ARBA" id="ARBA00023193"/>
    </source>
</evidence>
<keyword evidence="2" id="KW-0723">Serine/threonine-protein kinase</keyword>
<keyword evidence="13" id="KW-1185">Reference proteome</keyword>
<keyword evidence="4" id="KW-0547">Nucleotide-binding</keyword>
<dbReference type="InterPro" id="IPR017441">
    <property type="entry name" value="Protein_kinase_ATP_BS"/>
</dbReference>
<dbReference type="GO" id="GO:0004674">
    <property type="term" value="F:protein serine/threonine kinase activity"/>
    <property type="evidence" value="ECO:0007669"/>
    <property type="project" value="UniProtKB-KW"/>
</dbReference>
<evidence type="ECO:0000256" key="2">
    <source>
        <dbReference type="ARBA" id="ARBA00022527"/>
    </source>
</evidence>
<feature type="domain" description="Protein kinase" evidence="11">
    <location>
        <begin position="174"/>
        <end position="483"/>
    </location>
</feature>
<evidence type="ECO:0000256" key="10">
    <source>
        <dbReference type="ARBA" id="ARBA00048977"/>
    </source>
</evidence>
<dbReference type="AlphaFoldDB" id="A0A650CMZ2"/>
<dbReference type="PANTHER" id="PTHR11042">
    <property type="entry name" value="EUKARYOTIC TRANSLATION INITIATION FACTOR 2-ALPHA KINASE EIF2-ALPHA KINASE -RELATED"/>
    <property type="match status" value="1"/>
</dbReference>
<protein>
    <recommendedName>
        <fullName evidence="1">non-specific serine/threonine protein kinase</fullName>
        <ecNumber evidence="1">2.7.11.1</ecNumber>
    </recommendedName>
</protein>
<dbReference type="SUPFAM" id="SSF56112">
    <property type="entry name" value="Protein kinase-like (PK-like)"/>
    <property type="match status" value="1"/>
</dbReference>
<dbReference type="EC" id="2.7.11.1" evidence="1"/>